<dbReference type="OrthoDB" id="73901at2759"/>
<comment type="subcellular location">
    <subcellularLocation>
        <location evidence="6">Membrane</location>
        <topology evidence="6">Multi-pass membrane protein</topology>
    </subcellularLocation>
</comment>
<dbReference type="InterPro" id="IPR007274">
    <property type="entry name" value="Cop_transporter"/>
</dbReference>
<dbReference type="Pfam" id="PF04145">
    <property type="entry name" value="Ctr"/>
    <property type="match status" value="2"/>
</dbReference>
<dbReference type="FunCoup" id="A0A2I4DEB8">
    <property type="interactions" value="1631"/>
</dbReference>
<dbReference type="InParanoid" id="A0A2I4DEB8"/>
<keyword evidence="2 6" id="KW-0812">Transmembrane</keyword>
<evidence type="ECO:0000256" key="5">
    <source>
        <dbReference type="ARBA" id="ARBA00023136"/>
    </source>
</evidence>
<dbReference type="AlphaFoldDB" id="A0A2I4DEB8"/>
<organism evidence="8 9">
    <name type="scientific">Juglans regia</name>
    <name type="common">English walnut</name>
    <dbReference type="NCBI Taxonomy" id="51240"/>
    <lineage>
        <taxon>Eukaryota</taxon>
        <taxon>Viridiplantae</taxon>
        <taxon>Streptophyta</taxon>
        <taxon>Embryophyta</taxon>
        <taxon>Tracheophyta</taxon>
        <taxon>Spermatophyta</taxon>
        <taxon>Magnoliopsida</taxon>
        <taxon>eudicotyledons</taxon>
        <taxon>Gunneridae</taxon>
        <taxon>Pentapetalae</taxon>
        <taxon>rosids</taxon>
        <taxon>fabids</taxon>
        <taxon>Fagales</taxon>
        <taxon>Juglandaceae</taxon>
        <taxon>Juglans</taxon>
    </lineage>
</organism>
<dbReference type="PANTHER" id="PTHR12483:SF94">
    <property type="entry name" value="COPPER TRANSPORTER 4"/>
    <property type="match status" value="1"/>
</dbReference>
<comment type="similarity">
    <text evidence="1 6">Belongs to the copper transporter (Ctr) (TC 1.A.56) family. SLC31A subfamily.</text>
</comment>
<accession>A0A2I4DEB8</accession>
<keyword evidence="8" id="KW-1185">Reference proteome</keyword>
<dbReference type="GO" id="GO:0005886">
    <property type="term" value="C:plasma membrane"/>
    <property type="evidence" value="ECO:0000318"/>
    <property type="project" value="GO_Central"/>
</dbReference>
<dbReference type="PANTHER" id="PTHR12483">
    <property type="entry name" value="SOLUTE CARRIER FAMILY 31 COPPER TRANSPORTERS"/>
    <property type="match status" value="1"/>
</dbReference>
<evidence type="ECO:0000256" key="4">
    <source>
        <dbReference type="ARBA" id="ARBA00022989"/>
    </source>
</evidence>
<reference evidence="9" key="1">
    <citation type="submission" date="2025-08" db="UniProtKB">
        <authorList>
            <consortium name="RefSeq"/>
        </authorList>
    </citation>
    <scope>IDENTIFICATION</scope>
    <source>
        <tissue evidence="9">Leaves</tissue>
    </source>
</reference>
<evidence type="ECO:0000256" key="1">
    <source>
        <dbReference type="ARBA" id="ARBA00006921"/>
    </source>
</evidence>
<dbReference type="GO" id="GO:0005375">
    <property type="term" value="F:copper ion transmembrane transporter activity"/>
    <property type="evidence" value="ECO:0000318"/>
    <property type="project" value="GO_Central"/>
</dbReference>
<feature type="transmembrane region" description="Helical" evidence="6">
    <location>
        <begin position="104"/>
        <end position="128"/>
    </location>
</feature>
<keyword evidence="6" id="KW-0406">Ion transport</keyword>
<feature type="transmembrane region" description="Helical" evidence="6">
    <location>
        <begin position="50"/>
        <end position="69"/>
    </location>
</feature>
<evidence type="ECO:0000256" key="6">
    <source>
        <dbReference type="RuleBase" id="RU367022"/>
    </source>
</evidence>
<proteinExistence type="inferred from homology"/>
<keyword evidence="4 6" id="KW-1133">Transmembrane helix</keyword>
<dbReference type="RefSeq" id="XP_018805486.1">
    <property type="nucleotide sequence ID" value="XM_018949941.2"/>
</dbReference>
<gene>
    <name evidence="9" type="primary">LOC108979284</name>
</gene>
<keyword evidence="6" id="KW-0186">Copper</keyword>
<feature type="region of interest" description="Disordered" evidence="7">
    <location>
        <begin position="135"/>
        <end position="155"/>
    </location>
</feature>
<name>A0A2I4DEB8_JUGRE</name>
<dbReference type="GeneID" id="108979284"/>
<keyword evidence="3 6" id="KW-0187">Copper transport</keyword>
<keyword evidence="6" id="KW-0813">Transport</keyword>
<dbReference type="STRING" id="51240.A0A2I4DEB8"/>
<keyword evidence="5 6" id="KW-0472">Membrane</keyword>
<evidence type="ECO:0000313" key="9">
    <source>
        <dbReference type="RefSeq" id="XP_018805486.1"/>
    </source>
</evidence>
<evidence type="ECO:0000256" key="2">
    <source>
        <dbReference type="ARBA" id="ARBA00022692"/>
    </source>
</evidence>
<sequence length="155" mass="16813">METTSHHGFGAFNGTGDGHMRHRRMMMHMSFYWGHKAEVLFSGWPGTSSVMYPLALAFVFVLAVLVEWLSHCNIIKPGTNNLAVGLMQTAMYTVRSGLDYMVMLAVMSFNGGVFLAVVGGRAVGFLVFGSRAFRKTSGSASGSDHAPSDLPPMKC</sequence>
<dbReference type="Proteomes" id="UP000235220">
    <property type="component" value="Chromosome 3"/>
</dbReference>
<dbReference type="KEGG" id="jre:108979284"/>
<evidence type="ECO:0000256" key="7">
    <source>
        <dbReference type="SAM" id="MobiDB-lite"/>
    </source>
</evidence>
<evidence type="ECO:0000313" key="8">
    <source>
        <dbReference type="Proteomes" id="UP000235220"/>
    </source>
</evidence>
<evidence type="ECO:0000256" key="3">
    <source>
        <dbReference type="ARBA" id="ARBA00022796"/>
    </source>
</evidence>
<protein>
    <recommendedName>
        <fullName evidence="6">Copper transport protein</fullName>
    </recommendedName>
</protein>